<dbReference type="SMART" id="SM00387">
    <property type="entry name" value="HATPase_c"/>
    <property type="match status" value="1"/>
</dbReference>
<evidence type="ECO:0000256" key="2">
    <source>
        <dbReference type="ARBA" id="ARBA00012438"/>
    </source>
</evidence>
<dbReference type="SUPFAM" id="SSF55874">
    <property type="entry name" value="ATPase domain of HSP90 chaperone/DNA topoisomerase II/histidine kinase"/>
    <property type="match status" value="1"/>
</dbReference>
<dbReference type="PANTHER" id="PTHR43065">
    <property type="entry name" value="SENSOR HISTIDINE KINASE"/>
    <property type="match status" value="1"/>
</dbReference>
<dbReference type="Gene3D" id="3.40.50.2300">
    <property type="match status" value="1"/>
</dbReference>
<dbReference type="InterPro" id="IPR000700">
    <property type="entry name" value="PAS-assoc_C"/>
</dbReference>
<evidence type="ECO:0000259" key="7">
    <source>
        <dbReference type="PROSITE" id="PS50112"/>
    </source>
</evidence>
<dbReference type="PROSITE" id="PS50112">
    <property type="entry name" value="PAS"/>
    <property type="match status" value="1"/>
</dbReference>
<dbReference type="CDD" id="cd12915">
    <property type="entry name" value="PDC2_DGC_like"/>
    <property type="match status" value="1"/>
</dbReference>
<name>A0A366ETQ2_9HYPH</name>
<keyword evidence="4" id="KW-0472">Membrane</keyword>
<accession>A0A366ETQ2</accession>
<evidence type="ECO:0000313" key="9">
    <source>
        <dbReference type="EMBL" id="RBP05070.1"/>
    </source>
</evidence>
<comment type="caution">
    <text evidence="9">The sequence shown here is derived from an EMBL/GenBank/DDBJ whole genome shotgun (WGS) entry which is preliminary data.</text>
</comment>
<dbReference type="PANTHER" id="PTHR43065:SF42">
    <property type="entry name" value="TWO-COMPONENT SENSOR PPRA"/>
    <property type="match status" value="1"/>
</dbReference>
<dbReference type="SMART" id="SM00091">
    <property type="entry name" value="PAS"/>
    <property type="match status" value="1"/>
</dbReference>
<keyword evidence="4" id="KW-1133">Transmembrane helix</keyword>
<dbReference type="InterPro" id="IPR003594">
    <property type="entry name" value="HATPase_dom"/>
</dbReference>
<feature type="modified residue" description="4-aspartylphosphate" evidence="3">
    <location>
        <position position="818"/>
    </location>
</feature>
<evidence type="ECO:0000259" key="5">
    <source>
        <dbReference type="PROSITE" id="PS50109"/>
    </source>
</evidence>
<feature type="domain" description="Response regulatory" evidence="6">
    <location>
        <begin position="769"/>
        <end position="879"/>
    </location>
</feature>
<keyword evidence="10" id="KW-1185">Reference proteome</keyword>
<dbReference type="InterPro" id="IPR001610">
    <property type="entry name" value="PAC"/>
</dbReference>
<evidence type="ECO:0000259" key="8">
    <source>
        <dbReference type="PROSITE" id="PS50113"/>
    </source>
</evidence>
<dbReference type="AlphaFoldDB" id="A0A366ETQ2"/>
<dbReference type="InterPro" id="IPR036890">
    <property type="entry name" value="HATPase_C_sf"/>
</dbReference>
<dbReference type="CDD" id="cd00130">
    <property type="entry name" value="PAS"/>
    <property type="match status" value="1"/>
</dbReference>
<dbReference type="SUPFAM" id="SSF52172">
    <property type="entry name" value="CheY-like"/>
    <property type="match status" value="1"/>
</dbReference>
<dbReference type="SMART" id="SM00448">
    <property type="entry name" value="REC"/>
    <property type="match status" value="1"/>
</dbReference>
<dbReference type="GO" id="GO:0000155">
    <property type="term" value="F:phosphorelay sensor kinase activity"/>
    <property type="evidence" value="ECO:0007669"/>
    <property type="project" value="InterPro"/>
</dbReference>
<dbReference type="InterPro" id="IPR001789">
    <property type="entry name" value="Sig_transdc_resp-reg_receiver"/>
</dbReference>
<evidence type="ECO:0000256" key="1">
    <source>
        <dbReference type="ARBA" id="ARBA00000085"/>
    </source>
</evidence>
<protein>
    <recommendedName>
        <fullName evidence="2">histidine kinase</fullName>
        <ecNumber evidence="2">2.7.13.3</ecNumber>
    </recommendedName>
</protein>
<dbReference type="InterPro" id="IPR000014">
    <property type="entry name" value="PAS"/>
</dbReference>
<dbReference type="SUPFAM" id="SSF47384">
    <property type="entry name" value="Homodimeric domain of signal transducing histidine kinase"/>
    <property type="match status" value="1"/>
</dbReference>
<dbReference type="SMART" id="SM00086">
    <property type="entry name" value="PAC"/>
    <property type="match status" value="1"/>
</dbReference>
<sequence length="893" mass="94530">MVIVAYWILNVVTTIRYRLGKPRGWPYYGAALAITLLFALLSAWVVGQDRSADYASERRAMLNTARLVADNLGESFDRIDALLKSVGRLYASGRASAPGDAARLADDLNKEIADHPIVARLYVADAGGKIVAGGGAFVSAPTAFHVADAAFFRQAAAGDHGLIFSGPAKARFGPGWLIALSRRVDDDKGEFLGVVSASITVDALTRLFSTLDYVDRGVVALWTDDGVLVARYAKESGPDALVGADILSGTAKALLREHPEQDHNAYDGPSSVDGVDRLFAYQKIGAAPYLVVVGVPKAALDQTWRRIAVALGLLCAAIAVATFWIARRQHAWALHLDEDNRLLEQRVAERTAELEHKNRALVASERKFSDAMESASNPMALVSPDGRFLEVNSAACALLGHTRDELLALPVRSIVAPDQTPPDLDMARRLATGEAPTYRVVRRFLHKDGRSIPVQVDVSAARNAFGYAEYYIAQGQDVSARLAYENRLETLNAELLERVEREVEARRSAQARLAQNEKMAALGELAGGVAHDFNSVLQVVRIGAASIGRLPGDPGRVRSFAAMIEKATARGAAITGRLLAFARRNEPSLGPVDIASALSDVVAALKSTIRSGVRLVVDVAPDLPDAVADRALLEAALVNLATNAADAIAGEGRITFSARRQRAFDGDLHGLQPGDYVRIDVEDDGVGMDETTLSRAFEPFFTTKAVGRGTGLGLPTVRAFAEQSGGALALASRPGEGTTASLWLAVAAGEETSATLAAPAGADAGGALRVLLVDADETLRETLARDLAKYGLMVDAAAGVEALALLDAGREYDVIVTDAATPAPSGVTVLEEARRRNPDVPVVALTGNAAAPDLATLAGARVRQPISTVALARAIVGAARTVGASPRRWGMRA</sequence>
<dbReference type="EMBL" id="QNRK01000037">
    <property type="protein sequence ID" value="RBP05070.1"/>
    <property type="molecule type" value="Genomic_DNA"/>
</dbReference>
<organism evidence="9 10">
    <name type="scientific">Roseiarcus fermentans</name>
    <dbReference type="NCBI Taxonomy" id="1473586"/>
    <lineage>
        <taxon>Bacteria</taxon>
        <taxon>Pseudomonadati</taxon>
        <taxon>Pseudomonadota</taxon>
        <taxon>Alphaproteobacteria</taxon>
        <taxon>Hyphomicrobiales</taxon>
        <taxon>Roseiarcaceae</taxon>
        <taxon>Roseiarcus</taxon>
    </lineage>
</organism>
<dbReference type="Pfam" id="PF02518">
    <property type="entry name" value="HATPase_c"/>
    <property type="match status" value="1"/>
</dbReference>
<proteinExistence type="predicted"/>
<dbReference type="Gene3D" id="3.30.450.20">
    <property type="entry name" value="PAS domain"/>
    <property type="match status" value="3"/>
</dbReference>
<evidence type="ECO:0000256" key="4">
    <source>
        <dbReference type="SAM" id="Phobius"/>
    </source>
</evidence>
<dbReference type="PROSITE" id="PS50113">
    <property type="entry name" value="PAC"/>
    <property type="match status" value="1"/>
</dbReference>
<feature type="domain" description="Histidine kinase" evidence="5">
    <location>
        <begin position="528"/>
        <end position="748"/>
    </location>
</feature>
<dbReference type="Proteomes" id="UP000253529">
    <property type="component" value="Unassembled WGS sequence"/>
</dbReference>
<dbReference type="Gene3D" id="3.30.565.10">
    <property type="entry name" value="Histidine kinase-like ATPase, C-terminal domain"/>
    <property type="match status" value="1"/>
</dbReference>
<feature type="domain" description="PAC" evidence="8">
    <location>
        <begin position="438"/>
        <end position="490"/>
    </location>
</feature>
<dbReference type="Pfam" id="PF00072">
    <property type="entry name" value="Response_reg"/>
    <property type="match status" value="1"/>
</dbReference>
<evidence type="ECO:0000256" key="3">
    <source>
        <dbReference type="PROSITE-ProRule" id="PRU00169"/>
    </source>
</evidence>
<reference evidence="9 10" key="1">
    <citation type="submission" date="2018-06" db="EMBL/GenBank/DDBJ databases">
        <title>Genomic Encyclopedia of Type Strains, Phase IV (KMG-IV): sequencing the most valuable type-strain genomes for metagenomic binning, comparative biology and taxonomic classification.</title>
        <authorList>
            <person name="Goeker M."/>
        </authorList>
    </citation>
    <scope>NUCLEOTIDE SEQUENCE [LARGE SCALE GENOMIC DNA]</scope>
    <source>
        <strain evidence="9 10">DSM 24875</strain>
    </source>
</reference>
<dbReference type="PROSITE" id="PS50109">
    <property type="entry name" value="HIS_KIN"/>
    <property type="match status" value="1"/>
</dbReference>
<keyword evidence="4" id="KW-0812">Transmembrane</keyword>
<keyword evidence="3" id="KW-0597">Phosphoprotein</keyword>
<dbReference type="NCBIfam" id="TIGR00229">
    <property type="entry name" value="sensory_box"/>
    <property type="match status" value="1"/>
</dbReference>
<gene>
    <name evidence="9" type="ORF">DFR50_13755</name>
</gene>
<dbReference type="CDD" id="cd12914">
    <property type="entry name" value="PDC1_DGC_like"/>
    <property type="match status" value="1"/>
</dbReference>
<dbReference type="PROSITE" id="PS50110">
    <property type="entry name" value="RESPONSE_REGULATORY"/>
    <property type="match status" value="1"/>
</dbReference>
<dbReference type="OrthoDB" id="8169077at2"/>
<feature type="transmembrane region" description="Helical" evidence="4">
    <location>
        <begin position="25"/>
        <end position="46"/>
    </location>
</feature>
<evidence type="ECO:0000313" key="10">
    <source>
        <dbReference type="Proteomes" id="UP000253529"/>
    </source>
</evidence>
<dbReference type="PRINTS" id="PR00344">
    <property type="entry name" value="BCTRLSENSOR"/>
</dbReference>
<feature type="domain" description="PAS" evidence="7">
    <location>
        <begin position="364"/>
        <end position="434"/>
    </location>
</feature>
<dbReference type="InterPro" id="IPR011006">
    <property type="entry name" value="CheY-like_superfamily"/>
</dbReference>
<feature type="transmembrane region" description="Helical" evidence="4">
    <location>
        <begin position="307"/>
        <end position="326"/>
    </location>
</feature>
<dbReference type="InterPro" id="IPR035965">
    <property type="entry name" value="PAS-like_dom_sf"/>
</dbReference>
<dbReference type="Pfam" id="PF13426">
    <property type="entry name" value="PAS_9"/>
    <property type="match status" value="1"/>
</dbReference>
<comment type="catalytic activity">
    <reaction evidence="1">
        <text>ATP + protein L-histidine = ADP + protein N-phospho-L-histidine.</text>
        <dbReference type="EC" id="2.7.13.3"/>
    </reaction>
</comment>
<dbReference type="InterPro" id="IPR036097">
    <property type="entry name" value="HisK_dim/P_sf"/>
</dbReference>
<dbReference type="InterPro" id="IPR004358">
    <property type="entry name" value="Sig_transdc_His_kin-like_C"/>
</dbReference>
<dbReference type="InterPro" id="IPR005467">
    <property type="entry name" value="His_kinase_dom"/>
</dbReference>
<evidence type="ECO:0000259" key="6">
    <source>
        <dbReference type="PROSITE" id="PS50110"/>
    </source>
</evidence>
<dbReference type="EC" id="2.7.13.3" evidence="2"/>
<dbReference type="SUPFAM" id="SSF55785">
    <property type="entry name" value="PYP-like sensor domain (PAS domain)"/>
    <property type="match status" value="1"/>
</dbReference>
<dbReference type="Gene3D" id="1.10.287.130">
    <property type="match status" value="1"/>
</dbReference>